<dbReference type="GO" id="GO:0000981">
    <property type="term" value="F:DNA-binding transcription factor activity, RNA polymerase II-specific"/>
    <property type="evidence" value="ECO:0007669"/>
    <property type="project" value="InterPro"/>
</dbReference>
<evidence type="ECO:0000313" key="11">
    <source>
        <dbReference type="Proteomes" id="UP000646548"/>
    </source>
</evidence>
<feature type="region of interest" description="Disordered" evidence="8">
    <location>
        <begin position="118"/>
        <end position="158"/>
    </location>
</feature>
<keyword evidence="4 6" id="KW-0371">Homeobox</keyword>
<evidence type="ECO:0000259" key="9">
    <source>
        <dbReference type="PROSITE" id="PS50071"/>
    </source>
</evidence>
<dbReference type="PANTHER" id="PTHR45793:SF5">
    <property type="entry name" value="HOMEOTIC PROTEIN OCELLILESS"/>
    <property type="match status" value="1"/>
</dbReference>
<keyword evidence="3 6" id="KW-0238">DNA-binding</keyword>
<dbReference type="InterPro" id="IPR001356">
    <property type="entry name" value="HD"/>
</dbReference>
<evidence type="ECO:0000256" key="4">
    <source>
        <dbReference type="ARBA" id="ARBA00023155"/>
    </source>
</evidence>
<dbReference type="InterPro" id="IPR009057">
    <property type="entry name" value="Homeodomain-like_sf"/>
</dbReference>
<comment type="subcellular location">
    <subcellularLocation>
        <location evidence="1 6 7">Nucleus</location>
    </subcellularLocation>
</comment>
<dbReference type="CDD" id="cd00086">
    <property type="entry name" value="homeodomain"/>
    <property type="match status" value="1"/>
</dbReference>
<dbReference type="PANTHER" id="PTHR45793">
    <property type="entry name" value="HOMEOBOX PROTEIN"/>
    <property type="match status" value="1"/>
</dbReference>
<dbReference type="EMBL" id="WKFB01000285">
    <property type="protein sequence ID" value="KAF6728371.1"/>
    <property type="molecule type" value="Genomic_DNA"/>
</dbReference>
<dbReference type="PROSITE" id="PS50071">
    <property type="entry name" value="HOMEOBOX_2"/>
    <property type="match status" value="1"/>
</dbReference>
<protein>
    <submittedName>
        <fullName evidence="10">Homeobox protein OTX2</fullName>
    </submittedName>
</protein>
<dbReference type="GO" id="GO:0005634">
    <property type="term" value="C:nucleus"/>
    <property type="evidence" value="ECO:0007669"/>
    <property type="project" value="UniProtKB-SubCell"/>
</dbReference>
<keyword evidence="5 6" id="KW-0539">Nucleus</keyword>
<dbReference type="FunFam" id="1.10.10.60:FF:000679">
    <property type="entry name" value="Homeobox protein aristaless"/>
    <property type="match status" value="1"/>
</dbReference>
<feature type="region of interest" description="Disordered" evidence="8">
    <location>
        <begin position="174"/>
        <end position="226"/>
    </location>
</feature>
<evidence type="ECO:0000256" key="7">
    <source>
        <dbReference type="RuleBase" id="RU000682"/>
    </source>
</evidence>
<dbReference type="Gene3D" id="1.10.10.60">
    <property type="entry name" value="Homeodomain-like"/>
    <property type="match status" value="1"/>
</dbReference>
<dbReference type="SMART" id="SM00389">
    <property type="entry name" value="HOX"/>
    <property type="match status" value="1"/>
</dbReference>
<gene>
    <name evidence="10" type="ORF">FQA47_014404</name>
</gene>
<dbReference type="AlphaFoldDB" id="A0A834FBR8"/>
<dbReference type="Proteomes" id="UP000646548">
    <property type="component" value="Unassembled WGS sequence"/>
</dbReference>
<evidence type="ECO:0000256" key="6">
    <source>
        <dbReference type="PROSITE-ProRule" id="PRU00108"/>
    </source>
</evidence>
<feature type="DNA-binding region" description="Homeobox" evidence="6">
    <location>
        <begin position="33"/>
        <end position="92"/>
    </location>
</feature>
<comment type="caution">
    <text evidence="10">The sequence shown here is derived from an EMBL/GenBank/DDBJ whole genome shotgun (WGS) entry which is preliminary data.</text>
</comment>
<reference evidence="10" key="1">
    <citation type="journal article" name="BMC Genomics">
        <title>Long-read sequencing and de novo genome assembly of marine medaka (Oryzias melastigma).</title>
        <authorList>
            <person name="Liang P."/>
            <person name="Saqib H.S.A."/>
            <person name="Ni X."/>
            <person name="Shen Y."/>
        </authorList>
    </citation>
    <scope>NUCLEOTIDE SEQUENCE</scope>
    <source>
        <strain evidence="10">Bigg-433</strain>
    </source>
</reference>
<evidence type="ECO:0000256" key="8">
    <source>
        <dbReference type="SAM" id="MobiDB-lite"/>
    </source>
</evidence>
<feature type="domain" description="Homeobox" evidence="9">
    <location>
        <begin position="31"/>
        <end position="91"/>
    </location>
</feature>
<organism evidence="10 11">
    <name type="scientific">Oryzias melastigma</name>
    <name type="common">Marine medaka</name>
    <dbReference type="NCBI Taxonomy" id="30732"/>
    <lineage>
        <taxon>Eukaryota</taxon>
        <taxon>Metazoa</taxon>
        <taxon>Chordata</taxon>
        <taxon>Craniata</taxon>
        <taxon>Vertebrata</taxon>
        <taxon>Euteleostomi</taxon>
        <taxon>Actinopterygii</taxon>
        <taxon>Neopterygii</taxon>
        <taxon>Teleostei</taxon>
        <taxon>Neoteleostei</taxon>
        <taxon>Acanthomorphata</taxon>
        <taxon>Ovalentaria</taxon>
        <taxon>Atherinomorphae</taxon>
        <taxon>Beloniformes</taxon>
        <taxon>Adrianichthyidae</taxon>
        <taxon>Oryziinae</taxon>
        <taxon>Oryzias</taxon>
    </lineage>
</organism>
<evidence type="ECO:0000256" key="1">
    <source>
        <dbReference type="ARBA" id="ARBA00004123"/>
    </source>
</evidence>
<keyword evidence="2" id="KW-0217">Developmental protein</keyword>
<sequence length="226" mass="25411">MFVVYLVISNPNLEEKRLDLLHPSVEPQTSRKQRRERTTFSQAQLKVLEDLFHQNRYPDIFMREEVALKINLPECRVQVWFKNRRAKHRQIFTSTSIVPGAPPTSIWSQTEAPPPLCLRHAPSSCTPQAQLPPISSGASSRLSPPRSSAGEDFQEHGERTSCELRCDRHFTAAGRAADSREPWCSPEDLLAPDSEDSGKILRTSSPPTVFRSVSLMSPCPPRGSPL</sequence>
<evidence type="ECO:0000256" key="3">
    <source>
        <dbReference type="ARBA" id="ARBA00023125"/>
    </source>
</evidence>
<dbReference type="SUPFAM" id="SSF46689">
    <property type="entry name" value="Homeodomain-like"/>
    <property type="match status" value="1"/>
</dbReference>
<name>A0A834FBR8_ORYME</name>
<accession>A0A834FBR8</accession>
<evidence type="ECO:0000313" key="10">
    <source>
        <dbReference type="EMBL" id="KAF6728371.1"/>
    </source>
</evidence>
<evidence type="ECO:0000256" key="5">
    <source>
        <dbReference type="ARBA" id="ARBA00023242"/>
    </source>
</evidence>
<evidence type="ECO:0000256" key="2">
    <source>
        <dbReference type="ARBA" id="ARBA00022473"/>
    </source>
</evidence>
<feature type="compositionally biased region" description="Low complexity" evidence="8">
    <location>
        <begin position="135"/>
        <end position="150"/>
    </location>
</feature>
<dbReference type="GO" id="GO:0000978">
    <property type="term" value="F:RNA polymerase II cis-regulatory region sequence-specific DNA binding"/>
    <property type="evidence" value="ECO:0007669"/>
    <property type="project" value="TreeGrafter"/>
</dbReference>
<dbReference type="Pfam" id="PF00046">
    <property type="entry name" value="Homeodomain"/>
    <property type="match status" value="1"/>
</dbReference>
<dbReference type="InterPro" id="IPR017970">
    <property type="entry name" value="Homeobox_CS"/>
</dbReference>
<dbReference type="PROSITE" id="PS00027">
    <property type="entry name" value="HOMEOBOX_1"/>
    <property type="match status" value="1"/>
</dbReference>
<proteinExistence type="predicted"/>